<dbReference type="KEGG" id="mhk:DFR87_04870"/>
<dbReference type="InterPro" id="IPR021578">
    <property type="entry name" value="STK_08120-like"/>
</dbReference>
<dbReference type="InterPro" id="IPR023393">
    <property type="entry name" value="START-like_dom_sf"/>
</dbReference>
<organism evidence="1 2">
    <name type="scientific">Metallosphaera hakonensis JCM 8857 = DSM 7519</name>
    <dbReference type="NCBI Taxonomy" id="1293036"/>
    <lineage>
        <taxon>Archaea</taxon>
        <taxon>Thermoproteota</taxon>
        <taxon>Thermoprotei</taxon>
        <taxon>Sulfolobales</taxon>
        <taxon>Sulfolobaceae</taxon>
        <taxon>Metallosphaera</taxon>
    </lineage>
</organism>
<dbReference type="Pfam" id="PF11485">
    <property type="entry name" value="STK_08120-like"/>
    <property type="match status" value="1"/>
</dbReference>
<dbReference type="RefSeq" id="WP_110369750.1">
    <property type="nucleotide sequence ID" value="NZ_CP029287.2"/>
</dbReference>
<gene>
    <name evidence="1" type="ORF">DFR87_04870</name>
</gene>
<dbReference type="STRING" id="1293036.GCA_001315825_01568"/>
<reference evidence="2" key="3">
    <citation type="submission" date="2020-03" db="EMBL/GenBank/DDBJ databases">
        <title>Sequencing and Assembly of Multiple Reported Metal-Biooxidizing Members of the Extremely Thermoacidophilic Archaeal Family Sulfolobaceae.</title>
        <authorList>
            <person name="Counts J.A."/>
            <person name="Kelly R.M."/>
        </authorList>
    </citation>
    <scope>NUCLEOTIDE SEQUENCE [LARGE SCALE GENOMIC DNA]</scope>
    <source>
        <strain evidence="2">HO1-1</strain>
    </source>
</reference>
<sequence length="136" mass="16029">MKVSKVIRTQHDVDSLRIILADPQFTIPRMFPTLKDLKVVNRSFHGKAKYLFFNHEVKGNVYVSSTEINYPFTLSHDSDIGVGKLTFYLRQGELMVTLEYEGWMEDLSRGLLKKWLDSFTEGLEEELRMERIRRKI</sequence>
<proteinExistence type="predicted"/>
<dbReference type="EMBL" id="CP029287">
    <property type="protein sequence ID" value="AWS00558.1"/>
    <property type="molecule type" value="Genomic_DNA"/>
</dbReference>
<name>A0A2U9IXH6_9CREN</name>
<protein>
    <recommendedName>
        <fullName evidence="3">DUF3211 domain-containing protein</fullName>
    </recommendedName>
</protein>
<reference evidence="2" key="2">
    <citation type="submission" date="2020-03" db="EMBL/GenBank/DDBJ databases">
        <title>Complete Genome Sequences of Extremely Thermoacidophilic, Metal-Mobilizing Type-Strain Members of the Archaeal Family Sulfolobaceae: Acidianus brierleyi DSM-1651T, Acidianus sulfidivorans DSM-18786T, Metallosphaera hakonensis DSM-7519T, and Metallosphaera prunae DSM-10039T.</title>
        <authorList>
            <person name="Counts J.A."/>
            <person name="Kelly R.M."/>
        </authorList>
    </citation>
    <scope>NUCLEOTIDE SEQUENCE [LARGE SCALE GENOMIC DNA]</scope>
    <source>
        <strain evidence="2">HO1-1</strain>
    </source>
</reference>
<evidence type="ECO:0000313" key="1">
    <source>
        <dbReference type="EMBL" id="AWS00558.1"/>
    </source>
</evidence>
<dbReference type="GeneID" id="36834650"/>
<accession>A0A2U9IXH6</accession>
<dbReference type="AlphaFoldDB" id="A0A2U9IXH6"/>
<dbReference type="OrthoDB" id="34680at2157"/>
<reference evidence="1 2" key="1">
    <citation type="submission" date="2018-05" db="EMBL/GenBank/DDBJ databases">
        <title>Complete Genome Sequences of Extremely Thermoacidophilic, Metal-Mobilizing Type-Strain Members of the Archaeal Family Sulfolobaceae: Acidianus brierleyi DSM-1651T, Acidianus sulfidivorans DSM-18786T, Metallosphaera hakonensis DSM-7519T, and Metallosphaera prunae DSM-10039T.</title>
        <authorList>
            <person name="Counts J.A."/>
            <person name="Kelly R.M."/>
        </authorList>
    </citation>
    <scope>NUCLEOTIDE SEQUENCE [LARGE SCALE GENOMIC DNA]</scope>
    <source>
        <strain evidence="1 2">HO1-1</strain>
    </source>
</reference>
<evidence type="ECO:0000313" key="2">
    <source>
        <dbReference type="Proteomes" id="UP000247586"/>
    </source>
</evidence>
<evidence type="ECO:0008006" key="3">
    <source>
        <dbReference type="Google" id="ProtNLM"/>
    </source>
</evidence>
<dbReference type="Gene3D" id="3.30.530.20">
    <property type="match status" value="1"/>
</dbReference>
<keyword evidence="2" id="KW-1185">Reference proteome</keyword>
<dbReference type="Proteomes" id="UP000247586">
    <property type="component" value="Chromosome"/>
</dbReference>